<accession>A0ABV8U6M4</accession>
<organism evidence="4 5">
    <name type="scientific">Kordiimonas lipolytica</name>
    <dbReference type="NCBI Taxonomy" id="1662421"/>
    <lineage>
        <taxon>Bacteria</taxon>
        <taxon>Pseudomonadati</taxon>
        <taxon>Pseudomonadota</taxon>
        <taxon>Alphaproteobacteria</taxon>
        <taxon>Kordiimonadales</taxon>
        <taxon>Kordiimonadaceae</taxon>
        <taxon>Kordiimonas</taxon>
    </lineage>
</organism>
<dbReference type="Proteomes" id="UP001595776">
    <property type="component" value="Unassembled WGS sequence"/>
</dbReference>
<sequence>MQVKDIIDIAPVSISTDAPIPHTARALRQHAIGLLPVCDCRGVLVGVLTAGDLVRRGMVLGPNVFDLTPEDLMTRHAIWCSPIEDIVDVARLMQINNVRCLPVKDAEGKIAGVISLKDIVALMPSLATIDLVAPVPKDGNTPPYHP</sequence>
<dbReference type="Gene3D" id="3.10.580.10">
    <property type="entry name" value="CBS-domain"/>
    <property type="match status" value="1"/>
</dbReference>
<keyword evidence="1 2" id="KW-0129">CBS domain</keyword>
<feature type="domain" description="CBS" evidence="3">
    <location>
        <begin position="6"/>
        <end position="67"/>
    </location>
</feature>
<evidence type="ECO:0000256" key="2">
    <source>
        <dbReference type="PROSITE-ProRule" id="PRU00703"/>
    </source>
</evidence>
<dbReference type="InterPro" id="IPR000644">
    <property type="entry name" value="CBS_dom"/>
</dbReference>
<reference evidence="5" key="1">
    <citation type="journal article" date="2019" name="Int. J. Syst. Evol. Microbiol.">
        <title>The Global Catalogue of Microorganisms (GCM) 10K type strain sequencing project: providing services to taxonomists for standard genome sequencing and annotation.</title>
        <authorList>
            <consortium name="The Broad Institute Genomics Platform"/>
            <consortium name="The Broad Institute Genome Sequencing Center for Infectious Disease"/>
            <person name="Wu L."/>
            <person name="Ma J."/>
        </authorList>
    </citation>
    <scope>NUCLEOTIDE SEQUENCE [LARGE SCALE GENOMIC DNA]</scope>
    <source>
        <strain evidence="5">CGMCC 1.15304</strain>
    </source>
</reference>
<evidence type="ECO:0000313" key="5">
    <source>
        <dbReference type="Proteomes" id="UP001595776"/>
    </source>
</evidence>
<dbReference type="InterPro" id="IPR051257">
    <property type="entry name" value="Diverse_CBS-Domain"/>
</dbReference>
<proteinExistence type="predicted"/>
<dbReference type="PANTHER" id="PTHR43080">
    <property type="entry name" value="CBS DOMAIN-CONTAINING PROTEIN CBSX3, MITOCHONDRIAL"/>
    <property type="match status" value="1"/>
</dbReference>
<protein>
    <submittedName>
        <fullName evidence="4">CBS domain-containing protein</fullName>
    </submittedName>
</protein>
<gene>
    <name evidence="4" type="ORF">ACFO5Q_03220</name>
</gene>
<dbReference type="SUPFAM" id="SSF54631">
    <property type="entry name" value="CBS-domain pair"/>
    <property type="match status" value="1"/>
</dbReference>
<evidence type="ECO:0000256" key="1">
    <source>
        <dbReference type="ARBA" id="ARBA00023122"/>
    </source>
</evidence>
<evidence type="ECO:0000259" key="3">
    <source>
        <dbReference type="PROSITE" id="PS51371"/>
    </source>
</evidence>
<dbReference type="EMBL" id="JBHSCR010000001">
    <property type="protein sequence ID" value="MFC4346852.1"/>
    <property type="molecule type" value="Genomic_DNA"/>
</dbReference>
<dbReference type="SMART" id="SM00116">
    <property type="entry name" value="CBS"/>
    <property type="match status" value="2"/>
</dbReference>
<dbReference type="InterPro" id="IPR046342">
    <property type="entry name" value="CBS_dom_sf"/>
</dbReference>
<dbReference type="PANTHER" id="PTHR43080:SF2">
    <property type="entry name" value="CBS DOMAIN-CONTAINING PROTEIN"/>
    <property type="match status" value="1"/>
</dbReference>
<comment type="caution">
    <text evidence="4">The sequence shown here is derived from an EMBL/GenBank/DDBJ whole genome shotgun (WGS) entry which is preliminary data.</text>
</comment>
<dbReference type="PROSITE" id="PS51371">
    <property type="entry name" value="CBS"/>
    <property type="match status" value="2"/>
</dbReference>
<name>A0ABV8U6M4_9PROT</name>
<dbReference type="RefSeq" id="WP_068147912.1">
    <property type="nucleotide sequence ID" value="NZ_JBHSCR010000001.1"/>
</dbReference>
<evidence type="ECO:0000313" key="4">
    <source>
        <dbReference type="EMBL" id="MFC4346852.1"/>
    </source>
</evidence>
<dbReference type="Pfam" id="PF00571">
    <property type="entry name" value="CBS"/>
    <property type="match status" value="2"/>
</dbReference>
<keyword evidence="5" id="KW-1185">Reference proteome</keyword>
<feature type="domain" description="CBS" evidence="3">
    <location>
        <begin position="73"/>
        <end position="131"/>
    </location>
</feature>